<dbReference type="GO" id="GO:0006508">
    <property type="term" value="P:proteolysis"/>
    <property type="evidence" value="ECO:0007669"/>
    <property type="project" value="UniProtKB-KW"/>
</dbReference>
<dbReference type="InterPro" id="IPR022764">
    <property type="entry name" value="Peptidase_S54_rhomboid_dom"/>
</dbReference>
<organism evidence="9 10">
    <name type="scientific">Streptococcus cuniculi</name>
    <dbReference type="NCBI Taxonomy" id="1432788"/>
    <lineage>
        <taxon>Bacteria</taxon>
        <taxon>Bacillati</taxon>
        <taxon>Bacillota</taxon>
        <taxon>Bacilli</taxon>
        <taxon>Lactobacillales</taxon>
        <taxon>Streptococcaceae</taxon>
        <taxon>Streptococcus</taxon>
    </lineage>
</organism>
<evidence type="ECO:0000256" key="6">
    <source>
        <dbReference type="ARBA" id="ARBA00023136"/>
    </source>
</evidence>
<comment type="subcellular location">
    <subcellularLocation>
        <location evidence="1">Membrane</location>
        <topology evidence="1">Multi-pass membrane protein</topology>
    </subcellularLocation>
</comment>
<sequence length="225" mass="25209">MKQLIDKRYPVTNALLLVTTLVFLAMQVLRFGQATTAQTIYEFGGMYGLVVKIDPTQLWRLISPIFVHIGWEHFLFNSMTLYVFGYQLEAIFGSKRFFLLYFLAGIMGNIFILWLTPTAVAAGASTSLFGLFGAMVVLRYYSRNPYLQLLGQRYIALLLINLVLGLFNPEISLAGHIGGVVGGALAGIFLPTLQEKYLFTIKQKRLALLLYLVLAFGLVLMSFSL</sequence>
<evidence type="ECO:0000256" key="3">
    <source>
        <dbReference type="ARBA" id="ARBA00022692"/>
    </source>
</evidence>
<feature type="transmembrane region" description="Helical" evidence="7">
    <location>
        <begin position="120"/>
        <end position="138"/>
    </location>
</feature>
<dbReference type="InterPro" id="IPR050925">
    <property type="entry name" value="Rhomboid_protease_S54"/>
</dbReference>
<keyword evidence="10" id="KW-1185">Reference proteome</keyword>
<dbReference type="InterPro" id="IPR035952">
    <property type="entry name" value="Rhomboid-like_sf"/>
</dbReference>
<dbReference type="OrthoDB" id="9813074at2"/>
<feature type="transmembrane region" description="Helical" evidence="7">
    <location>
        <begin position="150"/>
        <end position="167"/>
    </location>
</feature>
<dbReference type="EMBL" id="MSJM01000006">
    <property type="protein sequence ID" value="OLF47561.1"/>
    <property type="molecule type" value="Genomic_DNA"/>
</dbReference>
<keyword evidence="3 7" id="KW-0812">Transmembrane</keyword>
<keyword evidence="5 7" id="KW-1133">Transmembrane helix</keyword>
<feature type="transmembrane region" description="Helical" evidence="7">
    <location>
        <begin position="173"/>
        <end position="193"/>
    </location>
</feature>
<gene>
    <name evidence="9" type="ORF">BU202_07840</name>
</gene>
<evidence type="ECO:0000256" key="4">
    <source>
        <dbReference type="ARBA" id="ARBA00022801"/>
    </source>
</evidence>
<evidence type="ECO:0000256" key="7">
    <source>
        <dbReference type="SAM" id="Phobius"/>
    </source>
</evidence>
<dbReference type="Proteomes" id="UP000186890">
    <property type="component" value="Unassembled WGS sequence"/>
</dbReference>
<evidence type="ECO:0000256" key="2">
    <source>
        <dbReference type="ARBA" id="ARBA00009045"/>
    </source>
</evidence>
<protein>
    <submittedName>
        <fullName evidence="9">Rhomboid family intramembrane serine protease</fullName>
    </submittedName>
</protein>
<feature type="transmembrane region" description="Helical" evidence="7">
    <location>
        <begin position="97"/>
        <end position="114"/>
    </location>
</feature>
<dbReference type="PANTHER" id="PTHR43731">
    <property type="entry name" value="RHOMBOID PROTEASE"/>
    <property type="match status" value="1"/>
</dbReference>
<dbReference type="PANTHER" id="PTHR43731:SF14">
    <property type="entry name" value="PRESENILIN-ASSOCIATED RHOMBOID-LIKE PROTEIN, MITOCHONDRIAL"/>
    <property type="match status" value="1"/>
</dbReference>
<dbReference type="AlphaFoldDB" id="A0A1Q8E6Z7"/>
<dbReference type="Gene3D" id="1.20.1540.10">
    <property type="entry name" value="Rhomboid-like"/>
    <property type="match status" value="1"/>
</dbReference>
<proteinExistence type="inferred from homology"/>
<dbReference type="RefSeq" id="WP_075105237.1">
    <property type="nucleotide sequence ID" value="NZ_MSJM01000006.1"/>
</dbReference>
<evidence type="ECO:0000256" key="1">
    <source>
        <dbReference type="ARBA" id="ARBA00004141"/>
    </source>
</evidence>
<dbReference type="Pfam" id="PF01694">
    <property type="entry name" value="Rhomboid"/>
    <property type="match status" value="1"/>
</dbReference>
<evidence type="ECO:0000313" key="10">
    <source>
        <dbReference type="Proteomes" id="UP000186890"/>
    </source>
</evidence>
<evidence type="ECO:0000256" key="5">
    <source>
        <dbReference type="ARBA" id="ARBA00022989"/>
    </source>
</evidence>
<dbReference type="GO" id="GO:0016020">
    <property type="term" value="C:membrane"/>
    <property type="evidence" value="ECO:0007669"/>
    <property type="project" value="UniProtKB-SubCell"/>
</dbReference>
<comment type="similarity">
    <text evidence="2">Belongs to the peptidase S54 family.</text>
</comment>
<feature type="transmembrane region" description="Helical" evidence="7">
    <location>
        <begin position="61"/>
        <end position="85"/>
    </location>
</feature>
<name>A0A1Q8E6Z7_9STRE</name>
<dbReference type="GO" id="GO:0004252">
    <property type="term" value="F:serine-type endopeptidase activity"/>
    <property type="evidence" value="ECO:0007669"/>
    <property type="project" value="InterPro"/>
</dbReference>
<comment type="caution">
    <text evidence="9">The sequence shown here is derived from an EMBL/GenBank/DDBJ whole genome shotgun (WGS) entry which is preliminary data.</text>
</comment>
<accession>A0A1Q8E6Z7</accession>
<feature type="domain" description="Peptidase S54 rhomboid" evidence="8">
    <location>
        <begin position="56"/>
        <end position="190"/>
    </location>
</feature>
<keyword evidence="4" id="KW-0378">Hydrolase</keyword>
<dbReference type="SUPFAM" id="SSF144091">
    <property type="entry name" value="Rhomboid-like"/>
    <property type="match status" value="1"/>
</dbReference>
<keyword evidence="6 7" id="KW-0472">Membrane</keyword>
<evidence type="ECO:0000313" key="9">
    <source>
        <dbReference type="EMBL" id="OLF47561.1"/>
    </source>
</evidence>
<evidence type="ECO:0000259" key="8">
    <source>
        <dbReference type="Pfam" id="PF01694"/>
    </source>
</evidence>
<keyword evidence="9" id="KW-0645">Protease</keyword>
<feature type="transmembrane region" description="Helical" evidence="7">
    <location>
        <begin position="205"/>
        <end position="223"/>
    </location>
</feature>
<reference evidence="10" key="1">
    <citation type="submission" date="2016-12" db="EMBL/GenBank/DDBJ databases">
        <authorList>
            <person name="Gulvik C.A."/>
        </authorList>
    </citation>
    <scope>NUCLEOTIDE SEQUENCE [LARGE SCALE GENOMIC DNA]</scope>
    <source>
        <strain evidence="10">NED12-00049-6B</strain>
    </source>
</reference>